<feature type="repeat" description="WD" evidence="10">
    <location>
        <begin position="148"/>
        <end position="180"/>
    </location>
</feature>
<gene>
    <name evidence="11" type="ORF">PM001_LOCUS1935</name>
</gene>
<evidence type="ECO:0000256" key="10">
    <source>
        <dbReference type="PROSITE-ProRule" id="PRU00221"/>
    </source>
</evidence>
<dbReference type="Pfam" id="PF00400">
    <property type="entry name" value="WD40"/>
    <property type="match status" value="3"/>
</dbReference>
<dbReference type="Gene3D" id="2.130.10.10">
    <property type="entry name" value="YVTN repeat-like/Quinoprotein amine dehydrogenase"/>
    <property type="match status" value="1"/>
</dbReference>
<dbReference type="FunFam" id="2.130.10.10:FF:001331">
    <property type="entry name" value="Actin-related protein 2/3 complex subunit"/>
    <property type="match status" value="1"/>
</dbReference>
<evidence type="ECO:0000256" key="3">
    <source>
        <dbReference type="ARBA" id="ARBA00022490"/>
    </source>
</evidence>
<keyword evidence="6" id="KW-0009">Actin-binding</keyword>
<feature type="repeat" description="WD" evidence="10">
    <location>
        <begin position="57"/>
        <end position="91"/>
    </location>
</feature>
<evidence type="ECO:0000256" key="4">
    <source>
        <dbReference type="ARBA" id="ARBA00022574"/>
    </source>
</evidence>
<dbReference type="Proteomes" id="UP001162060">
    <property type="component" value="Unassembled WGS sequence"/>
</dbReference>
<reference evidence="11" key="1">
    <citation type="submission" date="2024-01" db="EMBL/GenBank/DDBJ databases">
        <authorList>
            <person name="Webb A."/>
        </authorList>
    </citation>
    <scope>NUCLEOTIDE SEQUENCE</scope>
    <source>
        <strain evidence="11">Pm1</strain>
    </source>
</reference>
<dbReference type="EMBL" id="CAKLBY020000016">
    <property type="protein sequence ID" value="CAK7899745.1"/>
    <property type="molecule type" value="Genomic_DNA"/>
</dbReference>
<proteinExistence type="inferred from homology"/>
<evidence type="ECO:0000256" key="5">
    <source>
        <dbReference type="ARBA" id="ARBA00022737"/>
    </source>
</evidence>
<keyword evidence="3" id="KW-0963">Cytoplasm</keyword>
<comment type="similarity">
    <text evidence="2">Belongs to the WD repeat ARPC1 family.</text>
</comment>
<dbReference type="GO" id="GO:0005885">
    <property type="term" value="C:Arp2/3 protein complex"/>
    <property type="evidence" value="ECO:0007669"/>
    <property type="project" value="InterPro"/>
</dbReference>
<evidence type="ECO:0000256" key="8">
    <source>
        <dbReference type="ARBA" id="ARBA00041244"/>
    </source>
</evidence>
<evidence type="ECO:0000256" key="1">
    <source>
        <dbReference type="ARBA" id="ARBA00004245"/>
    </source>
</evidence>
<comment type="caution">
    <text evidence="11">The sequence shown here is derived from an EMBL/GenBank/DDBJ whole genome shotgun (WGS) entry which is preliminary data.</text>
</comment>
<evidence type="ECO:0000256" key="9">
    <source>
        <dbReference type="ARBA" id="ARBA00041789"/>
    </source>
</evidence>
<dbReference type="PANTHER" id="PTHR10709:SF2">
    <property type="entry name" value="ACTIN-RELATED PROTEIN 2_3 COMPLEX SUBUNIT"/>
    <property type="match status" value="1"/>
</dbReference>
<dbReference type="PANTHER" id="PTHR10709">
    <property type="entry name" value="ACTIN-RELATED PROTEIN 2/3 COMPLEX SUBUNIT 1"/>
    <property type="match status" value="1"/>
</dbReference>
<accession>A0AAV1T6J4</accession>
<dbReference type="PROSITE" id="PS50082">
    <property type="entry name" value="WD_REPEATS_2"/>
    <property type="match status" value="2"/>
</dbReference>
<keyword evidence="4 10" id="KW-0853">WD repeat</keyword>
<dbReference type="GO" id="GO:0034314">
    <property type="term" value="P:Arp2/3 complex-mediated actin nucleation"/>
    <property type="evidence" value="ECO:0007669"/>
    <property type="project" value="InterPro"/>
</dbReference>
<dbReference type="InterPro" id="IPR001680">
    <property type="entry name" value="WD40_rpt"/>
</dbReference>
<evidence type="ECO:0000313" key="11">
    <source>
        <dbReference type="EMBL" id="CAK7899745.1"/>
    </source>
</evidence>
<dbReference type="SUPFAM" id="SSF50978">
    <property type="entry name" value="WD40 repeat-like"/>
    <property type="match status" value="1"/>
</dbReference>
<dbReference type="SMART" id="SM00320">
    <property type="entry name" value="WD40"/>
    <property type="match status" value="5"/>
</dbReference>
<organism evidence="11 12">
    <name type="scientific">Peronospora matthiolae</name>
    <dbReference type="NCBI Taxonomy" id="2874970"/>
    <lineage>
        <taxon>Eukaryota</taxon>
        <taxon>Sar</taxon>
        <taxon>Stramenopiles</taxon>
        <taxon>Oomycota</taxon>
        <taxon>Peronosporomycetes</taxon>
        <taxon>Peronosporales</taxon>
        <taxon>Peronosporaceae</taxon>
        <taxon>Peronospora</taxon>
    </lineage>
</organism>
<protein>
    <recommendedName>
        <fullName evidence="8">Arp2/3 complex 41 kDa subunit</fullName>
    </recommendedName>
    <alternativeName>
        <fullName evidence="9">p41-ARC</fullName>
    </alternativeName>
</protein>
<name>A0AAV1T6J4_9STRA</name>
<comment type="subcellular location">
    <subcellularLocation>
        <location evidence="1">Cytoplasm</location>
        <location evidence="1">Cytoskeleton</location>
    </subcellularLocation>
</comment>
<dbReference type="AlphaFoldDB" id="A0AAV1T6J4"/>
<evidence type="ECO:0000256" key="7">
    <source>
        <dbReference type="ARBA" id="ARBA00023212"/>
    </source>
</evidence>
<keyword evidence="7" id="KW-0206">Cytoskeleton</keyword>
<evidence type="ECO:0000256" key="6">
    <source>
        <dbReference type="ARBA" id="ARBA00023203"/>
    </source>
</evidence>
<dbReference type="InterPro" id="IPR017383">
    <property type="entry name" value="ARPC1"/>
</dbReference>
<sequence length="391" mass="43368">MVAGGDAQLFRLASGISCHAWNKDCSKLAICPNSNEIWIYSNCHVLDPSQWRKEAVLTEHDMLVCGLDWSPVHEQLVSCSHDRGAFVWKYEAAYRQWKPLLVVLRVTRAATNVKWSPDGKKFAVSSGAKCVSVCYYQEAENWWVSKIIKRHKSTVTDVDWHPNSQLLVTASTDLKCRVFSAHVNDVDGPPDAGPFEALPPFGEPLAEFDNASAWVNAVAWSPKGDCLAFASQGSSIHIVHFGAPGEYPTIQSIRFSHLPLMRIMFLSNSAIVGVGYDFNPMLFSKDGSNFWSFSEFVDKKPAETAVKTNLGGFSAARSLFESKVTRGQSSDATQHDKNMLWMKHESNITCIQPYARSASGGVTEFSTSALDGRVVLWKLGSLRVEMSKLHL</sequence>
<evidence type="ECO:0000313" key="12">
    <source>
        <dbReference type="Proteomes" id="UP001162060"/>
    </source>
</evidence>
<dbReference type="InterPro" id="IPR036322">
    <property type="entry name" value="WD40_repeat_dom_sf"/>
</dbReference>
<keyword evidence="5" id="KW-0677">Repeat</keyword>
<evidence type="ECO:0000256" key="2">
    <source>
        <dbReference type="ARBA" id="ARBA00006260"/>
    </source>
</evidence>
<dbReference type="GO" id="GO:0051015">
    <property type="term" value="F:actin filament binding"/>
    <property type="evidence" value="ECO:0007669"/>
    <property type="project" value="TreeGrafter"/>
</dbReference>
<dbReference type="InterPro" id="IPR015943">
    <property type="entry name" value="WD40/YVTN_repeat-like_dom_sf"/>
</dbReference>